<dbReference type="InterPro" id="IPR012319">
    <property type="entry name" value="FPG_cat"/>
</dbReference>
<dbReference type="InterPro" id="IPR035937">
    <property type="entry name" value="FPG_N"/>
</dbReference>
<dbReference type="SUPFAM" id="SSF90209">
    <property type="entry name" value="Ran binding protein zinc finger-like"/>
    <property type="match status" value="1"/>
</dbReference>
<dbReference type="Pfam" id="PF01149">
    <property type="entry name" value="Fapy_DNA_glyco"/>
    <property type="match status" value="1"/>
</dbReference>
<evidence type="ECO:0000256" key="19">
    <source>
        <dbReference type="ARBA" id="ARBA00073168"/>
    </source>
</evidence>
<keyword evidence="10" id="KW-0378">Hydrolase</keyword>
<keyword evidence="14" id="KW-0456">Lyase</keyword>
<dbReference type="InterPro" id="IPR010666">
    <property type="entry name" value="Znf_GRF"/>
</dbReference>
<feature type="domain" description="FPG-type" evidence="25">
    <location>
        <begin position="227"/>
        <end position="261"/>
    </location>
</feature>
<dbReference type="GO" id="GO:0019104">
    <property type="term" value="F:DNA N-glycosylase activity"/>
    <property type="evidence" value="ECO:0007669"/>
    <property type="project" value="InterPro"/>
</dbReference>
<dbReference type="GO" id="GO:0005654">
    <property type="term" value="C:nucleoplasm"/>
    <property type="evidence" value="ECO:0007669"/>
    <property type="project" value="UniProtKB-ARBA"/>
</dbReference>
<accession>A0AAY5L4R8</accession>
<comment type="subcellular location">
    <subcellularLocation>
        <location evidence="2">Chromosome</location>
    </subcellularLocation>
    <subcellularLocation>
        <location evidence="1">Nucleus</location>
    </subcellularLocation>
</comment>
<evidence type="ECO:0000259" key="24">
    <source>
        <dbReference type="PROSITE" id="PS50199"/>
    </source>
</evidence>
<keyword evidence="11" id="KW-0862">Zinc</keyword>
<dbReference type="SUPFAM" id="SSF46946">
    <property type="entry name" value="S13-like H2TH domain"/>
    <property type="match status" value="1"/>
</dbReference>
<dbReference type="GeneTree" id="ENSGT00940000153230"/>
<keyword evidence="16" id="KW-0511">Multifunctional enzyme</keyword>
<dbReference type="PANTHER" id="PTHR22993:SF10">
    <property type="entry name" value="ENDONUCLEASE 8-LIKE 3"/>
    <property type="match status" value="1"/>
</dbReference>
<dbReference type="PROSITE" id="PS51999">
    <property type="entry name" value="ZF_GRF"/>
    <property type="match status" value="2"/>
</dbReference>
<evidence type="ECO:0000256" key="4">
    <source>
        <dbReference type="ARBA" id="ARBA00012720"/>
    </source>
</evidence>
<protein>
    <recommendedName>
        <fullName evidence="19">Endonuclease 8-like 3</fullName>
        <ecNumber evidence="4">4.2.99.18</ecNumber>
    </recommendedName>
    <alternativeName>
        <fullName evidence="20">DNA glycosylase/AP lyase Neil3</fullName>
    </alternativeName>
    <alternativeName>
        <fullName evidence="22">Endonuclease VIII-like 3</fullName>
    </alternativeName>
    <alternativeName>
        <fullName evidence="21">Nei-like protein 3</fullName>
    </alternativeName>
</protein>
<evidence type="ECO:0000256" key="1">
    <source>
        <dbReference type="ARBA" id="ARBA00004123"/>
    </source>
</evidence>
<evidence type="ECO:0000256" key="8">
    <source>
        <dbReference type="ARBA" id="ARBA00022763"/>
    </source>
</evidence>
<feature type="domain" description="Formamidopyrimidine-DNA glycosylase catalytic" evidence="26">
    <location>
        <begin position="2"/>
        <end position="219"/>
    </location>
</feature>
<keyword evidence="13" id="KW-0234">DNA repair</keyword>
<evidence type="ECO:0000256" key="5">
    <source>
        <dbReference type="ARBA" id="ARBA00022454"/>
    </source>
</evidence>
<dbReference type="Pfam" id="PF06831">
    <property type="entry name" value="H2TH"/>
    <property type="match status" value="1"/>
</dbReference>
<feature type="domain" description="RanBP2-type" evidence="24">
    <location>
        <begin position="297"/>
        <end position="326"/>
    </location>
</feature>
<evidence type="ECO:0000259" key="27">
    <source>
        <dbReference type="PROSITE" id="PS51999"/>
    </source>
</evidence>
<keyword evidence="8" id="KW-0227">DNA damage</keyword>
<proteinExistence type="inferred from homology"/>
<keyword evidence="17" id="KW-0326">Glycosidase</keyword>
<dbReference type="SMART" id="SM00898">
    <property type="entry name" value="Fapy_DNA_glyco"/>
    <property type="match status" value="1"/>
</dbReference>
<dbReference type="GO" id="GO:0006284">
    <property type="term" value="P:base-excision repair"/>
    <property type="evidence" value="ECO:0007669"/>
    <property type="project" value="InterPro"/>
</dbReference>
<dbReference type="Gene3D" id="1.10.8.50">
    <property type="match status" value="1"/>
</dbReference>
<reference evidence="28 29" key="1">
    <citation type="submission" date="2020-02" db="EMBL/GenBank/DDBJ databases">
        <title>Esox lucius (northern pike) genome, fEsoLuc1, primary haplotype.</title>
        <authorList>
            <person name="Myers G."/>
            <person name="Karagic N."/>
            <person name="Meyer A."/>
            <person name="Pippel M."/>
            <person name="Reichard M."/>
            <person name="Winkler S."/>
            <person name="Tracey A."/>
            <person name="Sims Y."/>
            <person name="Howe K."/>
            <person name="Rhie A."/>
            <person name="Formenti G."/>
            <person name="Durbin R."/>
            <person name="Fedrigo O."/>
            <person name="Jarvis E.D."/>
        </authorList>
    </citation>
    <scope>NUCLEOTIDE SEQUENCE [LARGE SCALE GENOMIC DNA]</scope>
</reference>
<evidence type="ECO:0000256" key="14">
    <source>
        <dbReference type="ARBA" id="ARBA00023239"/>
    </source>
</evidence>
<feature type="domain" description="GRF-type" evidence="27">
    <location>
        <begin position="537"/>
        <end position="579"/>
    </location>
</feature>
<dbReference type="PROSITE" id="PS51068">
    <property type="entry name" value="FPG_CAT"/>
    <property type="match status" value="1"/>
</dbReference>
<comment type="catalytic activity">
    <reaction evidence="18">
        <text>2'-deoxyribonucleotide-(2'-deoxyribose 5'-phosphate)-2'-deoxyribonucleotide-DNA = a 3'-end 2'-deoxyribonucleotide-(2,3-dehydro-2,3-deoxyribose 5'-phosphate)-DNA + a 5'-end 5'-phospho-2'-deoxyribonucleoside-DNA + H(+)</text>
        <dbReference type="Rhea" id="RHEA:66592"/>
        <dbReference type="Rhea" id="RHEA-COMP:13180"/>
        <dbReference type="Rhea" id="RHEA-COMP:16897"/>
        <dbReference type="Rhea" id="RHEA-COMP:17067"/>
        <dbReference type="ChEBI" id="CHEBI:15378"/>
        <dbReference type="ChEBI" id="CHEBI:136412"/>
        <dbReference type="ChEBI" id="CHEBI:157695"/>
        <dbReference type="ChEBI" id="CHEBI:167181"/>
        <dbReference type="EC" id="4.2.99.18"/>
    </reaction>
</comment>
<dbReference type="InterPro" id="IPR036443">
    <property type="entry name" value="Znf_RanBP2_sf"/>
</dbReference>
<keyword evidence="6" id="KW-0479">Metal-binding</keyword>
<reference evidence="28" key="3">
    <citation type="submission" date="2025-09" db="UniProtKB">
        <authorList>
            <consortium name="Ensembl"/>
        </authorList>
    </citation>
    <scope>IDENTIFICATION</scope>
</reference>
<dbReference type="Ensembl" id="ENSELUT00000111255.1">
    <property type="protein sequence ID" value="ENSELUP00000096031.1"/>
    <property type="gene ID" value="ENSELUG00000020834.3"/>
</dbReference>
<dbReference type="PANTHER" id="PTHR22993">
    <property type="entry name" value="FORMAMIDOPYRIMIDINE-DNA GLYCOSYLASE"/>
    <property type="match status" value="1"/>
</dbReference>
<evidence type="ECO:0000256" key="15">
    <source>
        <dbReference type="ARBA" id="ARBA00023242"/>
    </source>
</evidence>
<dbReference type="Pfam" id="PF00641">
    <property type="entry name" value="Zn_ribbon_RanBP"/>
    <property type="match status" value="1"/>
</dbReference>
<evidence type="ECO:0000256" key="12">
    <source>
        <dbReference type="ARBA" id="ARBA00023125"/>
    </source>
</evidence>
<evidence type="ECO:0000256" key="16">
    <source>
        <dbReference type="ARBA" id="ARBA00023268"/>
    </source>
</evidence>
<dbReference type="InterPro" id="IPR015887">
    <property type="entry name" value="DNA_glyclase_Znf_dom_DNA_BS"/>
</dbReference>
<keyword evidence="5" id="KW-0158">Chromosome</keyword>
<dbReference type="Proteomes" id="UP000265140">
    <property type="component" value="Chromosome 4"/>
</dbReference>
<evidence type="ECO:0000256" key="6">
    <source>
        <dbReference type="ARBA" id="ARBA00022723"/>
    </source>
</evidence>
<keyword evidence="15" id="KW-0539">Nucleus</keyword>
<evidence type="ECO:0000313" key="29">
    <source>
        <dbReference type="Proteomes" id="UP000265140"/>
    </source>
</evidence>
<evidence type="ECO:0000256" key="7">
    <source>
        <dbReference type="ARBA" id="ARBA00022737"/>
    </source>
</evidence>
<dbReference type="InterPro" id="IPR010979">
    <property type="entry name" value="Ribosomal_uS13-like_H2TH"/>
</dbReference>
<evidence type="ECO:0000256" key="18">
    <source>
        <dbReference type="ARBA" id="ARBA00044632"/>
    </source>
</evidence>
<dbReference type="Gene3D" id="2.30.30.380">
    <property type="entry name" value="Zn-finger domain of Sec23/24"/>
    <property type="match status" value="1"/>
</dbReference>
<evidence type="ECO:0000259" key="26">
    <source>
        <dbReference type="PROSITE" id="PS51068"/>
    </source>
</evidence>
<dbReference type="PROSITE" id="PS51066">
    <property type="entry name" value="ZF_FPG_2"/>
    <property type="match status" value="1"/>
</dbReference>
<evidence type="ECO:0000256" key="9">
    <source>
        <dbReference type="ARBA" id="ARBA00022771"/>
    </source>
</evidence>
<dbReference type="InterPro" id="IPR000214">
    <property type="entry name" value="Znf_DNA_glyclase/AP_lyase"/>
</dbReference>
<keyword evidence="12" id="KW-0238">DNA-binding</keyword>
<dbReference type="PROSITE" id="PS50199">
    <property type="entry name" value="ZF_RANBP2_2"/>
    <property type="match status" value="1"/>
</dbReference>
<evidence type="ECO:0000256" key="13">
    <source>
        <dbReference type="ARBA" id="ARBA00023204"/>
    </source>
</evidence>
<dbReference type="SUPFAM" id="SSF81624">
    <property type="entry name" value="N-terminal domain of MutM-like DNA repair proteins"/>
    <property type="match status" value="1"/>
</dbReference>
<evidence type="ECO:0000256" key="11">
    <source>
        <dbReference type="ARBA" id="ARBA00022833"/>
    </source>
</evidence>
<evidence type="ECO:0000256" key="10">
    <source>
        <dbReference type="ARBA" id="ARBA00022801"/>
    </source>
</evidence>
<dbReference type="GO" id="GO:0008270">
    <property type="term" value="F:zinc ion binding"/>
    <property type="evidence" value="ECO:0007669"/>
    <property type="project" value="UniProtKB-KW"/>
</dbReference>
<dbReference type="FunFam" id="1.10.8.50:FF:000008">
    <property type="entry name" value="Nei-like DNA glycosylase 3"/>
    <property type="match status" value="1"/>
</dbReference>
<keyword evidence="9 23" id="KW-0863">Zinc-finger</keyword>
<reference evidence="28" key="2">
    <citation type="submission" date="2025-08" db="UniProtKB">
        <authorList>
            <consortium name="Ensembl"/>
        </authorList>
    </citation>
    <scope>IDENTIFICATION</scope>
</reference>
<evidence type="ECO:0000256" key="21">
    <source>
        <dbReference type="ARBA" id="ARBA00082922"/>
    </source>
</evidence>
<evidence type="ECO:0000313" key="28">
    <source>
        <dbReference type="Ensembl" id="ENSELUP00000096031.1"/>
    </source>
</evidence>
<sequence>MVEGPGCTLNGEKIRSKVQRGQKVKRFSGTLTSKTPRNATNMNNFQVFLGCQYTGVETLGKELFLYFGQRALRVHFGMDGSMRINQAEQKSRKGLPAVLEIHLTNDTVCFFDSTVEIRLSEDCEQRVRAMESLDVCSSKFIFSHVEERMRSQSLRMLCDVLLDQAVLPGVGNIIKNEALFDSGLHPSVKVKQLTDTQVHHLVKMTRDFSLLFYKCRKTGSALNKHYKVYKRPHCGQCNGAITVCRLGDNGRMTYFCNRCQTLDPSEVNLSKLPTRNTSVGWTYQGDMSSNDHVAKKEEEEWACQLCTLINQPRSKACDACLTPRPEVPKEAFTPESSLFTSGLIKYPCNAFTKPPEGIKVNRRAVFGTSTLMFTDLSPKTNPVNVPPPLSSTNSQLNSLATARGLNKQYVCHGKTSGPNYASGGWQDRSLELSKGESTGASCSQPHKKIRLDHGLVSTGNIPKNGNYSSPTQIKAPTGGTTKSPPKCPCCVSHGLPSVLRVVTKQGENKGRQFFTCSLPRERQCNFFEWADAHFPSCHHAKRSLMRTVLKLGPNNGRNFYVCSFPKGKQCEFFQWAENGPGIAVLPGC</sequence>
<dbReference type="GO" id="GO:0140078">
    <property type="term" value="F:class I DNA-(apurinic or apyrimidinic site) endonuclease activity"/>
    <property type="evidence" value="ECO:0007669"/>
    <property type="project" value="UniProtKB-EC"/>
</dbReference>
<dbReference type="CDD" id="cd08969">
    <property type="entry name" value="MeNeil3_N"/>
    <property type="match status" value="1"/>
</dbReference>
<keyword evidence="7" id="KW-0677">Repeat</keyword>
<dbReference type="AlphaFoldDB" id="A0AAY5L4R8"/>
<dbReference type="RefSeq" id="XP_010898068.2">
    <property type="nucleotide sequence ID" value="XM_010899766.3"/>
</dbReference>
<dbReference type="GO" id="GO:0003684">
    <property type="term" value="F:damaged DNA binding"/>
    <property type="evidence" value="ECO:0007669"/>
    <property type="project" value="InterPro"/>
</dbReference>
<evidence type="ECO:0000256" key="3">
    <source>
        <dbReference type="ARBA" id="ARBA00009409"/>
    </source>
</evidence>
<dbReference type="InterPro" id="IPR001876">
    <property type="entry name" value="Znf_RanBP2"/>
</dbReference>
<keyword evidence="29" id="KW-1185">Reference proteome</keyword>
<dbReference type="Pfam" id="PF06839">
    <property type="entry name" value="Zn_ribbon_GRF"/>
    <property type="match status" value="2"/>
</dbReference>
<evidence type="ECO:0000259" key="25">
    <source>
        <dbReference type="PROSITE" id="PS51066"/>
    </source>
</evidence>
<feature type="domain" description="GRF-type" evidence="27">
    <location>
        <begin position="490"/>
        <end position="533"/>
    </location>
</feature>
<evidence type="ECO:0000256" key="22">
    <source>
        <dbReference type="ARBA" id="ARBA00083341"/>
    </source>
</evidence>
<comment type="similarity">
    <text evidence="3">Belongs to the FPG family.</text>
</comment>
<dbReference type="PROSITE" id="PS01242">
    <property type="entry name" value="ZF_FPG_1"/>
    <property type="match status" value="1"/>
</dbReference>
<evidence type="ECO:0000256" key="2">
    <source>
        <dbReference type="ARBA" id="ARBA00004286"/>
    </source>
</evidence>
<dbReference type="SMART" id="SM01232">
    <property type="entry name" value="H2TH"/>
    <property type="match status" value="1"/>
</dbReference>
<name>A0AAY5L4R8_ESOLU</name>
<gene>
    <name evidence="28" type="primary">NEIL3</name>
</gene>
<evidence type="ECO:0000256" key="20">
    <source>
        <dbReference type="ARBA" id="ARBA00081871"/>
    </source>
</evidence>
<evidence type="ECO:0000256" key="23">
    <source>
        <dbReference type="PROSITE-ProRule" id="PRU00322"/>
    </source>
</evidence>
<organism evidence="28 29">
    <name type="scientific">Esox lucius</name>
    <name type="common">Northern pike</name>
    <dbReference type="NCBI Taxonomy" id="8010"/>
    <lineage>
        <taxon>Eukaryota</taxon>
        <taxon>Metazoa</taxon>
        <taxon>Chordata</taxon>
        <taxon>Craniata</taxon>
        <taxon>Vertebrata</taxon>
        <taxon>Euteleostomi</taxon>
        <taxon>Actinopterygii</taxon>
        <taxon>Neopterygii</taxon>
        <taxon>Teleostei</taxon>
        <taxon>Protacanthopterygii</taxon>
        <taxon>Esociformes</taxon>
        <taxon>Esocidae</taxon>
        <taxon>Esox</taxon>
    </lineage>
</organism>
<dbReference type="GO" id="GO:0005694">
    <property type="term" value="C:chromosome"/>
    <property type="evidence" value="ECO:0007669"/>
    <property type="project" value="UniProtKB-SubCell"/>
</dbReference>
<dbReference type="EC" id="4.2.99.18" evidence="4"/>
<dbReference type="Gene3D" id="3.20.190.10">
    <property type="entry name" value="MutM-like, N-terminal"/>
    <property type="match status" value="1"/>
</dbReference>
<dbReference type="InterPro" id="IPR015886">
    <property type="entry name" value="H2TH_FPG"/>
</dbReference>
<evidence type="ECO:0000256" key="17">
    <source>
        <dbReference type="ARBA" id="ARBA00023295"/>
    </source>
</evidence>
<dbReference type="GeneID" id="105027604"/>
<dbReference type="SMART" id="SM00547">
    <property type="entry name" value="ZnF_RBZ"/>
    <property type="match status" value="1"/>
</dbReference>
<dbReference type="PROSITE" id="PS01358">
    <property type="entry name" value="ZF_RANBP2_1"/>
    <property type="match status" value="1"/>
</dbReference>